<organism evidence="2 3">
    <name type="scientific">Oleoguttula mirabilis</name>
    <dbReference type="NCBI Taxonomy" id="1507867"/>
    <lineage>
        <taxon>Eukaryota</taxon>
        <taxon>Fungi</taxon>
        <taxon>Dikarya</taxon>
        <taxon>Ascomycota</taxon>
        <taxon>Pezizomycotina</taxon>
        <taxon>Dothideomycetes</taxon>
        <taxon>Dothideomycetidae</taxon>
        <taxon>Mycosphaerellales</taxon>
        <taxon>Teratosphaeriaceae</taxon>
        <taxon>Oleoguttula</taxon>
    </lineage>
</organism>
<keyword evidence="3" id="KW-1185">Reference proteome</keyword>
<dbReference type="AlphaFoldDB" id="A0AAV9J3W2"/>
<accession>A0AAV9J3W2</accession>
<reference evidence="2 3" key="1">
    <citation type="submission" date="2021-11" db="EMBL/GenBank/DDBJ databases">
        <title>Black yeast isolated from Biological Soil Crust.</title>
        <authorList>
            <person name="Kurbessoian T."/>
        </authorList>
    </citation>
    <scope>NUCLEOTIDE SEQUENCE [LARGE SCALE GENOMIC DNA]</scope>
    <source>
        <strain evidence="2 3">CCFEE 5522</strain>
    </source>
</reference>
<name>A0AAV9J3W2_9PEZI</name>
<evidence type="ECO:0000256" key="1">
    <source>
        <dbReference type="SAM" id="MobiDB-lite"/>
    </source>
</evidence>
<proteinExistence type="predicted"/>
<gene>
    <name evidence="2" type="ORF">LTR36_010540</name>
</gene>
<evidence type="ECO:0000313" key="3">
    <source>
        <dbReference type="Proteomes" id="UP001324427"/>
    </source>
</evidence>
<feature type="region of interest" description="Disordered" evidence="1">
    <location>
        <begin position="421"/>
        <end position="440"/>
    </location>
</feature>
<comment type="caution">
    <text evidence="2">The sequence shown here is derived from an EMBL/GenBank/DDBJ whole genome shotgun (WGS) entry which is preliminary data.</text>
</comment>
<feature type="compositionally biased region" description="Low complexity" evidence="1">
    <location>
        <begin position="421"/>
        <end position="430"/>
    </location>
</feature>
<dbReference type="EMBL" id="JAVFHQ010000089">
    <property type="protein sequence ID" value="KAK4539604.1"/>
    <property type="molecule type" value="Genomic_DNA"/>
</dbReference>
<dbReference type="PANTHER" id="PTHR40628">
    <property type="entry name" value="CHROMO DOMAIN-CONTAINING PROTEIN"/>
    <property type="match status" value="1"/>
</dbReference>
<sequence>MRLHTNGERIIREMWEDQPLPSCNDWLYHEGNVHFARNRSDFDTYTAIDALAYTAPGNEQVGVLGIGTVKLAVRRQLNQHTTMVHPIHPVLHTPAARCNGLSRSFTIEKNGLGIKSRNDGYFTIFDQATKASVLCGTTACGRFRIFRADEPQTSSMVQHVTLPQSINIDVDLLEIDALRKWMASCADTSAVNHYDLSTCDDWLVYSKGNVHFARDRRSFDAYVRVDGHALSANGTQRLPVIGIGTVILFVGNEIYGYGTRHVVMRTVLHIPAARCNGGSQQMLVKAGIVLKRQSGDFFAARETEGQGPLALCGKVFGNRWQVKTGNIVSFGIDCTLHRTHAGNIGIWAHPSAHKDWRSKLAEATKHTIARPDVPLEDPLQVPRWIGFKHKKPECIVCGAITRQIAASTSISVASTKRSTSRTLSLSTRGTNHTSNPAGDGVCSLRRGQDVYTAANLSTPSTFRIAYVTCRNTSTNRTLSKRLSEPARSYAVVPGRRG</sequence>
<dbReference type="Proteomes" id="UP001324427">
    <property type="component" value="Unassembled WGS sequence"/>
</dbReference>
<dbReference type="PANTHER" id="PTHR40628:SF1">
    <property type="entry name" value="CHROMO DOMAIN-CONTAINING PROTEIN"/>
    <property type="match status" value="1"/>
</dbReference>
<protein>
    <submittedName>
        <fullName evidence="2">Uncharacterized protein</fullName>
    </submittedName>
</protein>
<evidence type="ECO:0000313" key="2">
    <source>
        <dbReference type="EMBL" id="KAK4539604.1"/>
    </source>
</evidence>